<evidence type="ECO:0000259" key="5">
    <source>
        <dbReference type="PROSITE" id="PS51826"/>
    </source>
</evidence>
<dbReference type="InterPro" id="IPR011053">
    <property type="entry name" value="Single_hybrid_motif"/>
</dbReference>
<dbReference type="PROSITE" id="PS00018">
    <property type="entry name" value="EF_HAND_1"/>
    <property type="match status" value="1"/>
</dbReference>
<dbReference type="AlphaFoldDB" id="A0A381V148"/>
<dbReference type="SUPFAM" id="SSF52777">
    <property type="entry name" value="CoA-dependent acyltransferases"/>
    <property type="match status" value="1"/>
</dbReference>
<dbReference type="SUPFAM" id="SSF47005">
    <property type="entry name" value="Peripheral subunit-binding domain of 2-oxo acid dehydrogenase complex"/>
    <property type="match status" value="1"/>
</dbReference>
<accession>A0A381V148</accession>
<feature type="compositionally biased region" description="Basic and acidic residues" evidence="3">
    <location>
        <begin position="92"/>
        <end position="101"/>
    </location>
</feature>
<evidence type="ECO:0000259" key="4">
    <source>
        <dbReference type="PROSITE" id="PS50968"/>
    </source>
</evidence>
<dbReference type="PROSITE" id="PS50968">
    <property type="entry name" value="BIOTINYL_LIPOYL"/>
    <property type="match status" value="1"/>
</dbReference>
<dbReference type="EMBL" id="UINC01007475">
    <property type="protein sequence ID" value="SVA33538.1"/>
    <property type="molecule type" value="Genomic_DNA"/>
</dbReference>
<evidence type="ECO:0008006" key="7">
    <source>
        <dbReference type="Google" id="ProtNLM"/>
    </source>
</evidence>
<dbReference type="Gene3D" id="3.30.559.10">
    <property type="entry name" value="Chloramphenicol acetyltransferase-like domain"/>
    <property type="match status" value="1"/>
</dbReference>
<dbReference type="PANTHER" id="PTHR23151:SF90">
    <property type="entry name" value="DIHYDROLIPOYLLYSINE-RESIDUE ACETYLTRANSFERASE COMPONENT OF PYRUVATE DEHYDROGENASE COMPLEX, MITOCHONDRIAL-RELATED"/>
    <property type="match status" value="1"/>
</dbReference>
<dbReference type="GO" id="GO:0016746">
    <property type="term" value="F:acyltransferase activity"/>
    <property type="evidence" value="ECO:0007669"/>
    <property type="project" value="InterPro"/>
</dbReference>
<proteinExistence type="inferred from homology"/>
<dbReference type="GO" id="GO:0006086">
    <property type="term" value="P:pyruvate decarboxylation to acetyl-CoA"/>
    <property type="evidence" value="ECO:0007669"/>
    <property type="project" value="InterPro"/>
</dbReference>
<organism evidence="6">
    <name type="scientific">marine metagenome</name>
    <dbReference type="NCBI Taxonomy" id="408172"/>
    <lineage>
        <taxon>unclassified sequences</taxon>
        <taxon>metagenomes</taxon>
        <taxon>ecological metagenomes</taxon>
    </lineage>
</organism>
<dbReference type="InterPro" id="IPR023213">
    <property type="entry name" value="CAT-like_dom_sf"/>
</dbReference>
<dbReference type="InterPro" id="IPR001078">
    <property type="entry name" value="2-oxoacid_DH_actylTfrase"/>
</dbReference>
<dbReference type="InterPro" id="IPR036625">
    <property type="entry name" value="E3-bd_dom_sf"/>
</dbReference>
<dbReference type="PROSITE" id="PS00189">
    <property type="entry name" value="LIPOYL"/>
    <property type="match status" value="1"/>
</dbReference>
<dbReference type="PROSITE" id="PS51826">
    <property type="entry name" value="PSBD"/>
    <property type="match status" value="1"/>
</dbReference>
<feature type="domain" description="Lipoyl-binding" evidence="4">
    <location>
        <begin position="2"/>
        <end position="77"/>
    </location>
</feature>
<reference evidence="6" key="1">
    <citation type="submission" date="2018-05" db="EMBL/GenBank/DDBJ databases">
        <authorList>
            <person name="Lanie J.A."/>
            <person name="Ng W.-L."/>
            <person name="Kazmierczak K.M."/>
            <person name="Andrzejewski T.M."/>
            <person name="Davidsen T.M."/>
            <person name="Wayne K.J."/>
            <person name="Tettelin H."/>
            <person name="Glass J.I."/>
            <person name="Rusch D."/>
            <person name="Podicherti R."/>
            <person name="Tsui H.-C.T."/>
            <person name="Winkler M.E."/>
        </authorList>
    </citation>
    <scope>NUCLEOTIDE SEQUENCE</scope>
</reference>
<dbReference type="Pfam" id="PF02817">
    <property type="entry name" value="E3_binding"/>
    <property type="match status" value="1"/>
</dbReference>
<dbReference type="Pfam" id="PF00364">
    <property type="entry name" value="Biotin_lipoyl"/>
    <property type="match status" value="1"/>
</dbReference>
<dbReference type="Gene3D" id="2.40.50.100">
    <property type="match status" value="1"/>
</dbReference>
<dbReference type="GO" id="GO:0045254">
    <property type="term" value="C:pyruvate dehydrogenase complex"/>
    <property type="evidence" value="ECO:0007669"/>
    <property type="project" value="InterPro"/>
</dbReference>
<evidence type="ECO:0000313" key="6">
    <source>
        <dbReference type="EMBL" id="SVA33538.1"/>
    </source>
</evidence>
<dbReference type="InterPro" id="IPR004167">
    <property type="entry name" value="PSBD"/>
</dbReference>
<dbReference type="PANTHER" id="PTHR23151">
    <property type="entry name" value="DIHYDROLIPOAMIDE ACETYL/SUCCINYL-TRANSFERASE-RELATED"/>
    <property type="match status" value="1"/>
</dbReference>
<feature type="region of interest" description="Disordered" evidence="3">
    <location>
        <begin position="78"/>
        <end position="130"/>
    </location>
</feature>
<dbReference type="Pfam" id="PF00198">
    <property type="entry name" value="2-oxoacid_dh"/>
    <property type="match status" value="1"/>
</dbReference>
<evidence type="ECO:0000256" key="1">
    <source>
        <dbReference type="ARBA" id="ARBA00007317"/>
    </source>
</evidence>
<sequence>MATELKMPQMGYDMEEGTVVRWLKEEGSAVNRNEAVAEIETDKAIVEFESDSEGVLLKIIAPEGTVVPVGQTIAVIGDEGEETDNISILDLRPPEEGKSDPTKNATPPTEPQESTPALSVTKEASEVSTGRILSTPIARRMAEERNIDLSYISGSGPGGRITKNDVENYKPDNSNVEKPAEPSISVAPTSTTIVVSNTDSHSETSEKQPISKMRQQIARVTVKSKTEKPHFYVSADINMTNAMSIRKQINEQLKDDGVRLTVNDLIVKACIQALTKYPKFNAYYEEDGIQYNDKINIAVAIAEEEGLIVPAILDCGEKSLRQVSQMIKDLADRSSNGTLSPQEYSGGTFAISNLGMFDVSSFVAIIHPPQSAVLAVGTVSEKPIVTDGEITVGQVMTATISADHRIVDGAEGAQFLIEVKRLLQSPTSLLV</sequence>
<evidence type="ECO:0000256" key="3">
    <source>
        <dbReference type="SAM" id="MobiDB-lite"/>
    </source>
</evidence>
<dbReference type="InterPro" id="IPR003016">
    <property type="entry name" value="2-oxoA_DH_lipoyl-BS"/>
</dbReference>
<evidence type="ECO:0000256" key="2">
    <source>
        <dbReference type="ARBA" id="ARBA00022823"/>
    </source>
</evidence>
<dbReference type="CDD" id="cd06849">
    <property type="entry name" value="lipoyl_domain"/>
    <property type="match status" value="1"/>
</dbReference>
<dbReference type="InterPro" id="IPR018247">
    <property type="entry name" value="EF_Hand_1_Ca_BS"/>
</dbReference>
<gene>
    <name evidence="6" type="ORF">METZ01_LOCUS86392</name>
</gene>
<comment type="similarity">
    <text evidence="1">Belongs to the 2-oxoacid dehydrogenase family.</text>
</comment>
<name>A0A381V148_9ZZZZ</name>
<feature type="compositionally biased region" description="Polar residues" evidence="3">
    <location>
        <begin position="102"/>
        <end position="118"/>
    </location>
</feature>
<protein>
    <recommendedName>
        <fullName evidence="7">Dihydrolipoamide acetyltransferase component of pyruvate dehydrogenase complex</fullName>
    </recommendedName>
</protein>
<feature type="domain" description="Peripheral subunit-binding (PSBD)" evidence="5">
    <location>
        <begin position="133"/>
        <end position="170"/>
    </location>
</feature>
<keyword evidence="2" id="KW-0450">Lipoyl</keyword>
<dbReference type="SUPFAM" id="SSF51230">
    <property type="entry name" value="Single hybrid motif"/>
    <property type="match status" value="1"/>
</dbReference>
<dbReference type="InterPro" id="IPR045257">
    <property type="entry name" value="E2/Pdx1"/>
</dbReference>
<dbReference type="InterPro" id="IPR000089">
    <property type="entry name" value="Biotin_lipoyl"/>
</dbReference>
<dbReference type="Gene3D" id="4.10.320.10">
    <property type="entry name" value="E3-binding domain"/>
    <property type="match status" value="1"/>
</dbReference>